<dbReference type="Gene3D" id="3.40.50.2000">
    <property type="entry name" value="Glycogen Phosphorylase B"/>
    <property type="match status" value="2"/>
</dbReference>
<protein>
    <submittedName>
        <fullName evidence="4">Glycosyl transferase</fullName>
    </submittedName>
</protein>
<evidence type="ECO:0000259" key="2">
    <source>
        <dbReference type="Pfam" id="PF00535"/>
    </source>
</evidence>
<dbReference type="CDD" id="cd03801">
    <property type="entry name" value="GT4_PimA-like"/>
    <property type="match status" value="1"/>
</dbReference>
<feature type="domain" description="Glycosyltransferase 2-like" evidence="2">
    <location>
        <begin position="464"/>
        <end position="587"/>
    </location>
</feature>
<dbReference type="SUPFAM" id="SSF53448">
    <property type="entry name" value="Nucleotide-diphospho-sugar transferases"/>
    <property type="match status" value="1"/>
</dbReference>
<dbReference type="SUPFAM" id="SSF53756">
    <property type="entry name" value="UDP-Glycosyltransferase/glycogen phosphorylase"/>
    <property type="match status" value="1"/>
</dbReference>
<keyword evidence="5" id="KW-1185">Reference proteome</keyword>
<comment type="caution">
    <text evidence="4">The sequence shown here is derived from an EMBL/GenBank/DDBJ whole genome shotgun (WGS) entry which is preliminary data.</text>
</comment>
<evidence type="ECO:0000256" key="1">
    <source>
        <dbReference type="SAM" id="Coils"/>
    </source>
</evidence>
<organism evidence="4 5">
    <name type="scientific">Pseudoxanthomonas taiwanensis</name>
    <dbReference type="NCBI Taxonomy" id="176598"/>
    <lineage>
        <taxon>Bacteria</taxon>
        <taxon>Pseudomonadati</taxon>
        <taxon>Pseudomonadota</taxon>
        <taxon>Gammaproteobacteria</taxon>
        <taxon>Lysobacterales</taxon>
        <taxon>Lysobacteraceae</taxon>
        <taxon>Pseudoxanthomonas</taxon>
    </lineage>
</organism>
<name>A0A921NUN5_9GAMM</name>
<dbReference type="InterPro" id="IPR001173">
    <property type="entry name" value="Glyco_trans_2-like"/>
</dbReference>
<keyword evidence="4" id="KW-0808">Transferase</keyword>
<dbReference type="PANTHER" id="PTHR43179:SF7">
    <property type="entry name" value="RHAMNOSYLTRANSFERASE WBBL"/>
    <property type="match status" value="1"/>
</dbReference>
<dbReference type="PANTHER" id="PTHR43179">
    <property type="entry name" value="RHAMNOSYLTRANSFERASE WBBL"/>
    <property type="match status" value="1"/>
</dbReference>
<sequence>MSMKFTGERFIPTEGGEIRQEHLHRYSWCLSAVAGKDVLDVASGEGYGSAAMARVARSVVGVDISQEAVEHARTKYAGIANLRFEQGSAAALPLPDNCVDVVVSFETLEHLHEQEEMIAEIRRVLRPEGCLILSSPNRKVYSEKAGHHNEFHVRELDMAELSELLGRHFPAVRYVGQRLAVASTITHLAPDRLSGSWQGLAEAAGAVEERVATWDEPVYFIALAAADERLLPGLGPSILLSETEDLYERHREVARWAQAQDKEIAEWRSRYATLQGEFEERTAWALSLDRELGSLRDTLGELRQAHEALEQAHEALERSHDETCHIYQELHHEHEKLRGDHDDLQARMSSVAGAIHRMRGDLHAQIGGRSGDGSRSWRVTKPLRFAARVARGDWAAVVASLRGRGLGSHPLLAPFATPVRRWLLARTEKQQARAITAQVVAAVQDVEHVLDGLAVPVFDAPRVSVIIPAYGNLGYTAAAVRSIVESAPRVSYEILVAEDASGDTEIGRLAGVPGLRYHEHPQNLGFIRSCNAAAELARGEYVCFLNNDTQVMPGWLDGLLDVFADHPDAGMAGSRLVYPDGRLQEAGGIVWRDGSAWNYGRLRDPGEHEFNYVRPADYCSGASILLPLALFRELGGFDEHYCPAYCEDSDLAFKVRQSGREVYYTPFSTVVHFEGISHGTDTSGGVKAYQVANQEKLRRRWEAELAAHYPNGEQVMRARDRAWGRKVVLIVDHYVPQPDRDAGSRTMVAFIDSLLAAGWVVKFWPDNLHQDPVYTPPLQRRGVEVIYGSRRMGGFADYLRECGAGLDAVLLSRPHISLPYLQALRKQAPGVPVAYYGHDLHFRRLAREADVAGRDDLRHEARRIEALERQLWQGADIVLYPSQEEADEVAALAPGTPVRAISPYAFDHFVDDAEPDGRSGLVFVAGFAHSPNVDAALWLVQEVMPRLWREHPQLTLSLVGSNPTDVVKGLAGRQVEVTGYVSDAELCRRYRQARVAVVPLRYGAGVKGKVVEALQNGLPLATTSVGAQGLPGLEQVAAVADDAVELAEAIARLLADDGLWRRRSREGARLARSLFSRQALTAQLLDALSTNRDKENRA</sequence>
<dbReference type="CDD" id="cd04186">
    <property type="entry name" value="GT_2_like_c"/>
    <property type="match status" value="1"/>
</dbReference>
<dbReference type="Pfam" id="PF08241">
    <property type="entry name" value="Methyltransf_11"/>
    <property type="match status" value="1"/>
</dbReference>
<gene>
    <name evidence="4" type="ORF">CR938_04020</name>
</gene>
<dbReference type="CDD" id="cd02440">
    <property type="entry name" value="AdoMet_MTases"/>
    <property type="match status" value="1"/>
</dbReference>
<dbReference type="OrthoDB" id="9179784at2"/>
<feature type="domain" description="Methyltransferase type 11" evidence="3">
    <location>
        <begin position="39"/>
        <end position="133"/>
    </location>
</feature>
<dbReference type="Pfam" id="PF13692">
    <property type="entry name" value="Glyco_trans_1_4"/>
    <property type="match status" value="1"/>
</dbReference>
<evidence type="ECO:0000259" key="3">
    <source>
        <dbReference type="Pfam" id="PF08241"/>
    </source>
</evidence>
<proteinExistence type="predicted"/>
<dbReference type="AlphaFoldDB" id="A0A921NUN5"/>
<dbReference type="RefSeq" id="WP_162123775.1">
    <property type="nucleotide sequence ID" value="NZ_PDWK01000013.1"/>
</dbReference>
<dbReference type="InterPro" id="IPR013216">
    <property type="entry name" value="Methyltransf_11"/>
</dbReference>
<dbReference type="Gene3D" id="1.10.287.510">
    <property type="entry name" value="Helix hairpin bin"/>
    <property type="match status" value="1"/>
</dbReference>
<evidence type="ECO:0000313" key="5">
    <source>
        <dbReference type="Proteomes" id="UP000717981"/>
    </source>
</evidence>
<dbReference type="Pfam" id="PF00535">
    <property type="entry name" value="Glycos_transf_2"/>
    <property type="match status" value="1"/>
</dbReference>
<dbReference type="SUPFAM" id="SSF53335">
    <property type="entry name" value="S-adenosyl-L-methionine-dependent methyltransferases"/>
    <property type="match status" value="1"/>
</dbReference>
<reference evidence="4" key="1">
    <citation type="submission" date="2017-10" db="EMBL/GenBank/DDBJ databases">
        <title>Whole genome sequencing of members of genus Pseudoxanthomonas.</title>
        <authorList>
            <person name="Kumar S."/>
            <person name="Bansal K."/>
            <person name="Kaur A."/>
            <person name="Patil P."/>
            <person name="Sharma S."/>
            <person name="Patil P.B."/>
        </authorList>
    </citation>
    <scope>NUCLEOTIDE SEQUENCE</scope>
    <source>
        <strain evidence="4">DSM 22914</strain>
    </source>
</reference>
<feature type="coiled-coil region" evidence="1">
    <location>
        <begin position="257"/>
        <end position="347"/>
    </location>
</feature>
<keyword evidence="1" id="KW-0175">Coiled coil</keyword>
<accession>A0A921NUN5</accession>
<dbReference type="Gene3D" id="3.90.550.10">
    <property type="entry name" value="Spore Coat Polysaccharide Biosynthesis Protein SpsA, Chain A"/>
    <property type="match status" value="1"/>
</dbReference>
<dbReference type="GO" id="GO:0008757">
    <property type="term" value="F:S-adenosylmethionine-dependent methyltransferase activity"/>
    <property type="evidence" value="ECO:0007669"/>
    <property type="project" value="InterPro"/>
</dbReference>
<dbReference type="Gene3D" id="3.40.50.150">
    <property type="entry name" value="Vaccinia Virus protein VP39"/>
    <property type="match status" value="1"/>
</dbReference>
<dbReference type="InterPro" id="IPR029044">
    <property type="entry name" value="Nucleotide-diphossugar_trans"/>
</dbReference>
<dbReference type="InterPro" id="IPR029063">
    <property type="entry name" value="SAM-dependent_MTases_sf"/>
</dbReference>
<dbReference type="Proteomes" id="UP000717981">
    <property type="component" value="Unassembled WGS sequence"/>
</dbReference>
<evidence type="ECO:0000313" key="4">
    <source>
        <dbReference type="EMBL" id="KAF1689904.1"/>
    </source>
</evidence>
<dbReference type="EMBL" id="PDWK01000013">
    <property type="protein sequence ID" value="KAF1689904.1"/>
    <property type="molecule type" value="Genomic_DNA"/>
</dbReference>